<evidence type="ECO:0000313" key="2">
    <source>
        <dbReference type="EMBL" id="STZ26855.1"/>
    </source>
</evidence>
<name>A0A378RIR3_MYROD</name>
<dbReference type="AlphaFoldDB" id="A0A378RIR3"/>
<dbReference type="Pfam" id="PF12146">
    <property type="entry name" value="Hydrolase_4"/>
    <property type="match status" value="1"/>
</dbReference>
<dbReference type="GO" id="GO:0052689">
    <property type="term" value="F:carboxylic ester hydrolase activity"/>
    <property type="evidence" value="ECO:0007669"/>
    <property type="project" value="TreeGrafter"/>
</dbReference>
<sequence>MKMRYLGTFLLLTTLCFGQNVKTPYETFIPERDNYSFTTINFNVPAFDYRQKVDSVTFEGSLILPKDGFDKVVIIKPGTGYNTRNTHSPLAEALLDNHIAVFRYDERNIGNSKGEGGGDMLYTATMMGAELTCAFNTLKKHPDLQRKKIGIIGHSLGGIAVLDALEHAIDPDFLVLFAAPVVTGKQLFLYQLQHSENMFNDYFLYDTLEEKQKICSELIDFYLANQKEKDFWKVYKKEVKRVGYTKKRYATRFPFLLGSLERDLASKDLIDLLKNTNIPVFYMIGSEDVIVDPVANINRLNSLANPVISAIVLEGENHFFSDGDSKPYDIHQQPKQQIVDWIGKQ</sequence>
<keyword evidence="2" id="KW-0378">Hydrolase</keyword>
<evidence type="ECO:0000259" key="1">
    <source>
        <dbReference type="Pfam" id="PF12146"/>
    </source>
</evidence>
<feature type="domain" description="Serine aminopeptidase S33" evidence="1">
    <location>
        <begin position="71"/>
        <end position="318"/>
    </location>
</feature>
<reference evidence="2 3" key="1">
    <citation type="submission" date="2018-06" db="EMBL/GenBank/DDBJ databases">
        <authorList>
            <consortium name="Pathogen Informatics"/>
            <person name="Doyle S."/>
        </authorList>
    </citation>
    <scope>NUCLEOTIDE SEQUENCE [LARGE SCALE GENOMIC DNA]</scope>
    <source>
        <strain evidence="2 3">NCTC11179</strain>
    </source>
</reference>
<protein>
    <submittedName>
        <fullName evidence="2">Alpha/beta hydrolase family</fullName>
    </submittedName>
</protein>
<dbReference type="SUPFAM" id="SSF53474">
    <property type="entry name" value="alpha/beta-Hydrolases"/>
    <property type="match status" value="1"/>
</dbReference>
<gene>
    <name evidence="2" type="ORF">NCTC11179_00382</name>
</gene>
<proteinExistence type="predicted"/>
<dbReference type="InterPro" id="IPR022742">
    <property type="entry name" value="Hydrolase_4"/>
</dbReference>
<evidence type="ECO:0000313" key="3">
    <source>
        <dbReference type="Proteomes" id="UP000255024"/>
    </source>
</evidence>
<dbReference type="PANTHER" id="PTHR43265">
    <property type="entry name" value="ESTERASE ESTD"/>
    <property type="match status" value="1"/>
</dbReference>
<dbReference type="Proteomes" id="UP000255024">
    <property type="component" value="Unassembled WGS sequence"/>
</dbReference>
<dbReference type="PANTHER" id="PTHR43265:SF1">
    <property type="entry name" value="ESTERASE ESTD"/>
    <property type="match status" value="1"/>
</dbReference>
<dbReference type="RefSeq" id="WP_115089916.1">
    <property type="nucleotide sequence ID" value="NZ_CP068107.1"/>
</dbReference>
<dbReference type="EMBL" id="UGQL01000001">
    <property type="protein sequence ID" value="STZ26855.1"/>
    <property type="molecule type" value="Genomic_DNA"/>
</dbReference>
<dbReference type="InterPro" id="IPR029058">
    <property type="entry name" value="AB_hydrolase_fold"/>
</dbReference>
<organism evidence="2 3">
    <name type="scientific">Myroides odoratus</name>
    <name type="common">Flavobacterium odoratum</name>
    <dbReference type="NCBI Taxonomy" id="256"/>
    <lineage>
        <taxon>Bacteria</taxon>
        <taxon>Pseudomonadati</taxon>
        <taxon>Bacteroidota</taxon>
        <taxon>Flavobacteriia</taxon>
        <taxon>Flavobacteriales</taxon>
        <taxon>Flavobacteriaceae</taxon>
        <taxon>Myroides</taxon>
    </lineage>
</organism>
<accession>A0A378RIR3</accession>
<dbReference type="Gene3D" id="3.40.50.1820">
    <property type="entry name" value="alpha/beta hydrolase"/>
    <property type="match status" value="1"/>
</dbReference>
<keyword evidence="3" id="KW-1185">Reference proteome</keyword>
<dbReference type="InterPro" id="IPR053145">
    <property type="entry name" value="AB_hydrolase_Est10"/>
</dbReference>